<evidence type="ECO:0000256" key="6">
    <source>
        <dbReference type="ARBA" id="ARBA00023204"/>
    </source>
</evidence>
<dbReference type="HAMAP" id="MF_00152">
    <property type="entry name" value="Nfo"/>
    <property type="match status" value="1"/>
</dbReference>
<dbReference type="PATRIC" id="fig|1303518.3.peg.2298"/>
<dbReference type="PROSITE" id="PS00729">
    <property type="entry name" value="AP_NUCLEASE_F2_1"/>
    <property type="match status" value="1"/>
</dbReference>
<feature type="binding site" evidence="7">
    <location>
        <position position="89"/>
    </location>
    <ligand>
        <name>Zn(2+)</name>
        <dbReference type="ChEBI" id="CHEBI:29105"/>
        <label>1</label>
    </ligand>
</feature>
<organism evidence="9 10">
    <name type="scientific">Chthonomonas calidirosea (strain DSM 23976 / ICMP 18418 / T49)</name>
    <dbReference type="NCBI Taxonomy" id="1303518"/>
    <lineage>
        <taxon>Bacteria</taxon>
        <taxon>Bacillati</taxon>
        <taxon>Armatimonadota</taxon>
        <taxon>Chthonomonadia</taxon>
        <taxon>Chthonomonadales</taxon>
        <taxon>Chthonomonadaceae</taxon>
        <taxon>Chthonomonas</taxon>
    </lineage>
</organism>
<evidence type="ECO:0000256" key="3">
    <source>
        <dbReference type="ARBA" id="ARBA00022763"/>
    </source>
</evidence>
<dbReference type="GO" id="GO:0008081">
    <property type="term" value="F:phosphoric diester hydrolase activity"/>
    <property type="evidence" value="ECO:0007669"/>
    <property type="project" value="TreeGrafter"/>
</dbReference>
<accession>S0EZ68</accession>
<feature type="binding site" evidence="7">
    <location>
        <position position="205"/>
    </location>
    <ligand>
        <name>Zn(2+)</name>
        <dbReference type="ChEBI" id="CHEBI:29105"/>
        <label>3</label>
    </ligand>
</feature>
<dbReference type="SMART" id="SM00518">
    <property type="entry name" value="AP2Ec"/>
    <property type="match status" value="1"/>
</dbReference>
<gene>
    <name evidence="7" type="primary">nfo</name>
    <name evidence="9" type="ORF">CCALI_02211</name>
</gene>
<keyword evidence="7 9" id="KW-0255">Endonuclease</keyword>
<reference evidence="10" key="1">
    <citation type="submission" date="2013-03" db="EMBL/GenBank/DDBJ databases">
        <title>Genome sequence of Chthonomonas calidirosea, the first sequenced genome from the Armatimonadetes phylum (formally candidate division OP10).</title>
        <authorList>
            <person name="Lee K.C.Y."/>
            <person name="Morgan X.C."/>
            <person name="Dunfield P.F."/>
            <person name="Tamas I."/>
            <person name="Houghton K.M."/>
            <person name="Vyssotski M."/>
            <person name="Ryan J.L.J."/>
            <person name="Lagutin K."/>
            <person name="McDonald I.R."/>
            <person name="Stott M.B."/>
        </authorList>
    </citation>
    <scope>NUCLEOTIDE SEQUENCE [LARGE SCALE GENOMIC DNA]</scope>
    <source>
        <strain evidence="10">DSM 23976 / ICMP 18418 / T49</strain>
    </source>
</reference>
<dbReference type="SUPFAM" id="SSF51658">
    <property type="entry name" value="Xylose isomerase-like"/>
    <property type="match status" value="1"/>
</dbReference>
<keyword evidence="7" id="KW-0540">Nuclease</keyword>
<comment type="function">
    <text evidence="7">Endonuclease IV plays a role in DNA repair. It cleaves phosphodiester bonds at apurinic or apyrimidinic (AP) sites, generating a 3'-hydroxyl group and a 5'-terminal sugar phosphate.</text>
</comment>
<comment type="similarity">
    <text evidence="1 7">Belongs to the AP endonuclease 2 family.</text>
</comment>
<evidence type="ECO:0000256" key="2">
    <source>
        <dbReference type="ARBA" id="ARBA00022723"/>
    </source>
</evidence>
<dbReference type="KEGG" id="ccz:CCALI_02211"/>
<dbReference type="Proteomes" id="UP000014227">
    <property type="component" value="Chromosome I"/>
</dbReference>
<feature type="binding site" evidence="7">
    <location>
        <position position="129"/>
    </location>
    <ligand>
        <name>Zn(2+)</name>
        <dbReference type="ChEBI" id="CHEBI:29105"/>
        <label>1</label>
    </ligand>
</feature>
<feature type="binding site" evidence="7">
    <location>
        <position position="252"/>
    </location>
    <ligand>
        <name>Zn(2+)</name>
        <dbReference type="ChEBI" id="CHEBI:29105"/>
        <label>3</label>
    </ligand>
</feature>
<feature type="binding site" evidence="7">
    <location>
        <position position="168"/>
    </location>
    <ligand>
        <name>Zn(2+)</name>
        <dbReference type="ChEBI" id="CHEBI:29105"/>
        <label>1</label>
    </ligand>
</feature>
<evidence type="ECO:0000256" key="7">
    <source>
        <dbReference type="HAMAP-Rule" id="MF_00152"/>
    </source>
</evidence>
<dbReference type="Gene3D" id="3.20.20.150">
    <property type="entry name" value="Divalent-metal-dependent TIM barrel enzymes"/>
    <property type="match status" value="1"/>
</dbReference>
<feature type="binding site" evidence="7">
    <location>
        <position position="254"/>
    </location>
    <ligand>
        <name>Zn(2+)</name>
        <dbReference type="ChEBI" id="CHEBI:29105"/>
        <label>3</label>
    </ligand>
</feature>
<evidence type="ECO:0000313" key="10">
    <source>
        <dbReference type="Proteomes" id="UP000014227"/>
    </source>
</evidence>
<dbReference type="PROSITE" id="PS51432">
    <property type="entry name" value="AP_NUCLEASE_F2_4"/>
    <property type="match status" value="1"/>
</dbReference>
<dbReference type="PANTHER" id="PTHR21445">
    <property type="entry name" value="ENDONUCLEASE IV ENDODEOXYRIBONUCLEASE IV"/>
    <property type="match status" value="1"/>
</dbReference>
<dbReference type="EMBL" id="HF951689">
    <property type="protein sequence ID" value="CCW36018.1"/>
    <property type="molecule type" value="Genomic_DNA"/>
</dbReference>
<dbReference type="GO" id="GO:0006284">
    <property type="term" value="P:base-excision repair"/>
    <property type="evidence" value="ECO:0007669"/>
    <property type="project" value="TreeGrafter"/>
</dbReference>
<dbReference type="EC" id="3.1.21.2" evidence="7"/>
<comment type="cofactor">
    <cofactor evidence="7">
        <name>Zn(2+)</name>
        <dbReference type="ChEBI" id="CHEBI:29105"/>
    </cofactor>
    <text evidence="7">Binds 3 Zn(2+) ions.</text>
</comment>
<evidence type="ECO:0000256" key="1">
    <source>
        <dbReference type="ARBA" id="ARBA00005340"/>
    </source>
</evidence>
<dbReference type="STRING" id="454171.CP488_01882"/>
<dbReference type="GO" id="GO:0008270">
    <property type="term" value="F:zinc ion binding"/>
    <property type="evidence" value="ECO:0007669"/>
    <property type="project" value="UniProtKB-UniRule"/>
</dbReference>
<sequence>MSDSASESLPIGLCNELETQPLPRLLGAHMPTSGGLANSLINGKAIGCTAVQLFTSSPRQWSHPPLTPEEIEAFEAAKEQTQISFIIAHDSYLINLAAPAADVLERSRSAFRHELDRAEQLGLLWVVTHMGAHLGQGEEPAMQRLVESLIMILEATDTANYRVGIALETTAGQGTGLGWRFEQLGAILEKIGPHPRLGVCMDTCHIFVAGYDIRTPETYEATIVEFDRLVGLHRLKVLHINDAKKGLGSRVDRHEHIGKGEIGDAAFRRLLTDPRLLNVPALIETPEAETMHAVNLSHLRRLISGCSAEAGESS</sequence>
<comment type="catalytic activity">
    <reaction evidence="7">
        <text>Endonucleolytic cleavage to 5'-phosphooligonucleotide end-products.</text>
        <dbReference type="EC" id="3.1.21.2"/>
    </reaction>
</comment>
<feature type="domain" description="Xylose isomerase-like TIM barrel" evidence="8">
    <location>
        <begin position="44"/>
        <end position="301"/>
    </location>
</feature>
<protein>
    <recommendedName>
        <fullName evidence="7">Probable endonuclease 4</fullName>
        <ecNumber evidence="7">3.1.21.2</ecNumber>
    </recommendedName>
    <alternativeName>
        <fullName evidence="7">Endodeoxyribonuclease IV</fullName>
    </alternativeName>
    <alternativeName>
        <fullName evidence="7">Endonuclease IV</fullName>
    </alternativeName>
</protein>
<dbReference type="InterPro" id="IPR018246">
    <property type="entry name" value="AP_endonuc_F2_Zn_BS"/>
</dbReference>
<dbReference type="CDD" id="cd00019">
    <property type="entry name" value="AP2Ec"/>
    <property type="match status" value="1"/>
</dbReference>
<dbReference type="InParanoid" id="S0EZ68"/>
<dbReference type="InterPro" id="IPR001719">
    <property type="entry name" value="AP_endonuc_2"/>
</dbReference>
<dbReference type="Pfam" id="PF01261">
    <property type="entry name" value="AP_endonuc_2"/>
    <property type="match status" value="1"/>
</dbReference>
<dbReference type="PROSITE" id="PS00730">
    <property type="entry name" value="AP_NUCLEASE_F2_2"/>
    <property type="match status" value="1"/>
</dbReference>
<keyword evidence="4 7" id="KW-0378">Hydrolase</keyword>
<dbReference type="GO" id="GO:0008833">
    <property type="term" value="F:deoxyribonuclease IV (phage-T4-induced) activity"/>
    <property type="evidence" value="ECO:0007669"/>
    <property type="project" value="UniProtKB-UniRule"/>
</dbReference>
<dbReference type="AlphaFoldDB" id="S0EZ68"/>
<dbReference type="FunCoup" id="S0EZ68">
    <property type="interactions" value="124"/>
</dbReference>
<feature type="binding site" evidence="7">
    <location>
        <position position="202"/>
    </location>
    <ligand>
        <name>Zn(2+)</name>
        <dbReference type="ChEBI" id="CHEBI:29105"/>
        <label>2</label>
    </ligand>
</feature>
<dbReference type="eggNOG" id="COG0648">
    <property type="taxonomic scope" value="Bacteria"/>
</dbReference>
<dbReference type="PANTHER" id="PTHR21445:SF0">
    <property type="entry name" value="APURINIC-APYRIMIDINIC ENDONUCLEASE"/>
    <property type="match status" value="1"/>
</dbReference>
<dbReference type="HOGENOM" id="CLU_025885_0_1_0"/>
<evidence type="ECO:0000259" key="8">
    <source>
        <dbReference type="Pfam" id="PF01261"/>
    </source>
</evidence>
<dbReference type="PROSITE" id="PS00731">
    <property type="entry name" value="AP_NUCLEASE_F2_3"/>
    <property type="match status" value="1"/>
</dbReference>
<dbReference type="NCBIfam" id="TIGR00587">
    <property type="entry name" value="nfo"/>
    <property type="match status" value="1"/>
</dbReference>
<dbReference type="FunFam" id="3.20.20.150:FF:000001">
    <property type="entry name" value="Probable endonuclease 4"/>
    <property type="match status" value="1"/>
</dbReference>
<name>S0EZ68_CHTCT</name>
<feature type="binding site" evidence="7">
    <location>
        <position position="239"/>
    </location>
    <ligand>
        <name>Zn(2+)</name>
        <dbReference type="ChEBI" id="CHEBI:29105"/>
        <label>2</label>
    </ligand>
</feature>
<dbReference type="GO" id="GO:0003677">
    <property type="term" value="F:DNA binding"/>
    <property type="evidence" value="ECO:0007669"/>
    <property type="project" value="InterPro"/>
</dbReference>
<proteinExistence type="inferred from homology"/>
<evidence type="ECO:0000313" key="9">
    <source>
        <dbReference type="EMBL" id="CCW36018.1"/>
    </source>
</evidence>
<keyword evidence="5 7" id="KW-0862">Zinc</keyword>
<feature type="binding site" evidence="7">
    <location>
        <position position="168"/>
    </location>
    <ligand>
        <name>Zn(2+)</name>
        <dbReference type="ChEBI" id="CHEBI:29105"/>
        <label>2</label>
    </ligand>
</feature>
<dbReference type="GO" id="GO:0003906">
    <property type="term" value="F:DNA-(apurinic or apyrimidinic site) endonuclease activity"/>
    <property type="evidence" value="ECO:0007669"/>
    <property type="project" value="TreeGrafter"/>
</dbReference>
<keyword evidence="6 7" id="KW-0234">DNA repair</keyword>
<dbReference type="InterPro" id="IPR036237">
    <property type="entry name" value="Xyl_isomerase-like_sf"/>
</dbReference>
<dbReference type="InterPro" id="IPR013022">
    <property type="entry name" value="Xyl_isomerase-like_TIM-brl"/>
</dbReference>
<keyword evidence="2 7" id="KW-0479">Metal-binding</keyword>
<keyword evidence="10" id="KW-1185">Reference proteome</keyword>
<feature type="binding site" evidence="7">
    <location>
        <position position="284"/>
    </location>
    <ligand>
        <name>Zn(2+)</name>
        <dbReference type="ChEBI" id="CHEBI:29105"/>
        <label>2</label>
    </ligand>
</feature>
<keyword evidence="3 7" id="KW-0227">DNA damage</keyword>
<evidence type="ECO:0000256" key="4">
    <source>
        <dbReference type="ARBA" id="ARBA00022801"/>
    </source>
</evidence>
<evidence type="ECO:0000256" key="5">
    <source>
        <dbReference type="ARBA" id="ARBA00022833"/>
    </source>
</evidence>